<gene>
    <name evidence="12" type="ORF">HYC85_000601</name>
</gene>
<evidence type="ECO:0000256" key="5">
    <source>
        <dbReference type="ARBA" id="ARBA00022912"/>
    </source>
</evidence>
<dbReference type="Pfam" id="PF16891">
    <property type="entry name" value="STPPase_N"/>
    <property type="match status" value="1"/>
</dbReference>
<dbReference type="AlphaFoldDB" id="A0A7J7I2Y9"/>
<evidence type="ECO:0000256" key="1">
    <source>
        <dbReference type="ARBA" id="ARBA00001936"/>
    </source>
</evidence>
<dbReference type="FunFam" id="3.60.21.10:FF:000212">
    <property type="entry name" value="Serine/threonine-protein phosphatase"/>
    <property type="match status" value="1"/>
</dbReference>
<organism evidence="12 13">
    <name type="scientific">Camellia sinensis</name>
    <name type="common">Tea plant</name>
    <name type="synonym">Thea sinensis</name>
    <dbReference type="NCBI Taxonomy" id="4442"/>
    <lineage>
        <taxon>Eukaryota</taxon>
        <taxon>Viridiplantae</taxon>
        <taxon>Streptophyta</taxon>
        <taxon>Embryophyta</taxon>
        <taxon>Tracheophyta</taxon>
        <taxon>Spermatophyta</taxon>
        <taxon>Magnoliopsida</taxon>
        <taxon>eudicotyledons</taxon>
        <taxon>Gunneridae</taxon>
        <taxon>Pentapetalae</taxon>
        <taxon>asterids</taxon>
        <taxon>Ericales</taxon>
        <taxon>Theaceae</taxon>
        <taxon>Camellia</taxon>
    </lineage>
</organism>
<dbReference type="InterPro" id="IPR031675">
    <property type="entry name" value="STPPase_N"/>
</dbReference>
<comment type="catalytic activity">
    <reaction evidence="7">
        <text>O-phospho-L-seryl-[protein] + H2O = L-seryl-[protein] + phosphate</text>
        <dbReference type="Rhea" id="RHEA:20629"/>
        <dbReference type="Rhea" id="RHEA-COMP:9863"/>
        <dbReference type="Rhea" id="RHEA-COMP:11604"/>
        <dbReference type="ChEBI" id="CHEBI:15377"/>
        <dbReference type="ChEBI" id="CHEBI:29999"/>
        <dbReference type="ChEBI" id="CHEBI:43474"/>
        <dbReference type="ChEBI" id="CHEBI:83421"/>
        <dbReference type="EC" id="3.1.3.16"/>
    </reaction>
</comment>
<comment type="cofactor">
    <cofactor evidence="1">
        <name>Mn(2+)</name>
        <dbReference type="ChEBI" id="CHEBI:29035"/>
    </cofactor>
</comment>
<sequence>MDPSLLDDIINRLLEVRGKPGKQVQLSESEIKQLCVVSRDIFLQQPNLLELEAPIKICGDIHGQYSDLLRLFEYGGLPPQANYLFLGDYVDRGKQSLETICLLLAYKIKYPENFFLLRGNHECASINRIYGFYDECKRRFNVRLWKIFTDCFNCLPVAALIDEKILCMHGGLSPDLHHLDEIRNLHRPTDVPDSGLLCDLLWSDPSRDAQGWGMNDRGVSYTFGADKVTEFLQKHDLDLVCRAHQVVEDGYEFFANRQLVTIFSAPNYCGEFDNAGAMMSVDETLMCSFQILKPAEKKSKFNFGNTPGVNFFGSTTTAKPGNTPTGVKKDQTGDNALAGNRRSINLGVEGDNSNTETRDQSHGVKEAGQEGDALKTTDRSNEDDLQVWKDRYLQRNEDPSRRDAKTGGMSAPKKITFKYRRTHPE</sequence>
<keyword evidence="5" id="KW-0904">Protein phosphatase</keyword>
<feature type="domain" description="Serine/threonine specific protein phosphatases" evidence="11">
    <location>
        <begin position="117"/>
        <end position="122"/>
    </location>
</feature>
<evidence type="ECO:0000256" key="2">
    <source>
        <dbReference type="ARBA" id="ARBA00005333"/>
    </source>
</evidence>
<keyword evidence="6" id="KW-0464">Manganese</keyword>
<evidence type="ECO:0000256" key="7">
    <source>
        <dbReference type="ARBA" id="ARBA00047761"/>
    </source>
</evidence>
<feature type="region of interest" description="Disordered" evidence="10">
    <location>
        <begin position="313"/>
        <end position="425"/>
    </location>
</feature>
<evidence type="ECO:0000256" key="4">
    <source>
        <dbReference type="ARBA" id="ARBA00022801"/>
    </source>
</evidence>
<dbReference type="Pfam" id="PF00149">
    <property type="entry name" value="Metallophos"/>
    <property type="match status" value="1"/>
</dbReference>
<protein>
    <recommendedName>
        <fullName evidence="9">Serine/threonine-protein phosphatase</fullName>
        <ecNumber evidence="9">3.1.3.16</ecNumber>
    </recommendedName>
</protein>
<keyword evidence="3" id="KW-0479">Metal-binding</keyword>
<name>A0A7J7I2Y9_CAMSI</name>
<evidence type="ECO:0000256" key="10">
    <source>
        <dbReference type="SAM" id="MobiDB-lite"/>
    </source>
</evidence>
<comment type="catalytic activity">
    <reaction evidence="8 9">
        <text>O-phospho-L-threonyl-[protein] + H2O = L-threonyl-[protein] + phosphate</text>
        <dbReference type="Rhea" id="RHEA:47004"/>
        <dbReference type="Rhea" id="RHEA-COMP:11060"/>
        <dbReference type="Rhea" id="RHEA-COMP:11605"/>
        <dbReference type="ChEBI" id="CHEBI:15377"/>
        <dbReference type="ChEBI" id="CHEBI:30013"/>
        <dbReference type="ChEBI" id="CHEBI:43474"/>
        <dbReference type="ChEBI" id="CHEBI:61977"/>
        <dbReference type="EC" id="3.1.3.16"/>
    </reaction>
</comment>
<dbReference type="InterPro" id="IPR050341">
    <property type="entry name" value="PP1_catalytic_subunit"/>
</dbReference>
<reference evidence="13" key="1">
    <citation type="journal article" date="2020" name="Nat. Commun.">
        <title>Genome assembly of wild tea tree DASZ reveals pedigree and selection history of tea varieties.</title>
        <authorList>
            <person name="Zhang W."/>
            <person name="Zhang Y."/>
            <person name="Qiu H."/>
            <person name="Guo Y."/>
            <person name="Wan H."/>
            <person name="Zhang X."/>
            <person name="Scossa F."/>
            <person name="Alseekh S."/>
            <person name="Zhang Q."/>
            <person name="Wang P."/>
            <person name="Xu L."/>
            <person name="Schmidt M.H."/>
            <person name="Jia X."/>
            <person name="Li D."/>
            <person name="Zhu A."/>
            <person name="Guo F."/>
            <person name="Chen W."/>
            <person name="Ni D."/>
            <person name="Usadel B."/>
            <person name="Fernie A.R."/>
            <person name="Wen W."/>
        </authorList>
    </citation>
    <scope>NUCLEOTIDE SEQUENCE [LARGE SCALE GENOMIC DNA]</scope>
    <source>
        <strain evidence="13">cv. G240</strain>
    </source>
</reference>
<dbReference type="InterPro" id="IPR004843">
    <property type="entry name" value="Calcineurin-like_PHP"/>
</dbReference>
<dbReference type="GO" id="GO:0004722">
    <property type="term" value="F:protein serine/threonine phosphatase activity"/>
    <property type="evidence" value="ECO:0007669"/>
    <property type="project" value="UniProtKB-EC"/>
</dbReference>
<dbReference type="PRINTS" id="PR00114">
    <property type="entry name" value="STPHPHTASE"/>
</dbReference>
<dbReference type="PROSITE" id="PS00125">
    <property type="entry name" value="SER_THR_PHOSPHATASE"/>
    <property type="match status" value="1"/>
</dbReference>
<evidence type="ECO:0000313" key="12">
    <source>
        <dbReference type="EMBL" id="KAF5959392.1"/>
    </source>
</evidence>
<keyword evidence="4 9" id="KW-0378">Hydrolase</keyword>
<dbReference type="InterPro" id="IPR006186">
    <property type="entry name" value="Ser/Thr-sp_prot-phosphatase"/>
</dbReference>
<dbReference type="GO" id="GO:0005737">
    <property type="term" value="C:cytoplasm"/>
    <property type="evidence" value="ECO:0007669"/>
    <property type="project" value="TreeGrafter"/>
</dbReference>
<feature type="compositionally biased region" description="Basic and acidic residues" evidence="10">
    <location>
        <begin position="356"/>
        <end position="405"/>
    </location>
</feature>
<dbReference type="GO" id="GO:0005634">
    <property type="term" value="C:nucleus"/>
    <property type="evidence" value="ECO:0007669"/>
    <property type="project" value="TreeGrafter"/>
</dbReference>
<proteinExistence type="inferred from homology"/>
<evidence type="ECO:0000313" key="13">
    <source>
        <dbReference type="Proteomes" id="UP000593564"/>
    </source>
</evidence>
<dbReference type="PANTHER" id="PTHR11668">
    <property type="entry name" value="SERINE/THREONINE PROTEIN PHOSPHATASE"/>
    <property type="match status" value="1"/>
</dbReference>
<reference evidence="12 13" key="2">
    <citation type="submission" date="2020-07" db="EMBL/GenBank/DDBJ databases">
        <title>Genome assembly of wild tea tree DASZ reveals pedigree and selection history of tea varieties.</title>
        <authorList>
            <person name="Zhang W."/>
        </authorList>
    </citation>
    <scope>NUCLEOTIDE SEQUENCE [LARGE SCALE GENOMIC DNA]</scope>
    <source>
        <strain evidence="13">cv. G240</strain>
        <tissue evidence="12">Leaf</tissue>
    </source>
</reference>
<dbReference type="InterPro" id="IPR029052">
    <property type="entry name" value="Metallo-depent_PP-like"/>
</dbReference>
<accession>A0A7J7I2Y9</accession>
<feature type="compositionally biased region" description="Polar residues" evidence="10">
    <location>
        <begin position="313"/>
        <end position="325"/>
    </location>
</feature>
<keyword evidence="13" id="KW-1185">Reference proteome</keyword>
<dbReference type="PANTHER" id="PTHR11668:SF300">
    <property type="entry name" value="SERINE_THREONINE-PROTEIN PHOSPHATASE"/>
    <property type="match status" value="1"/>
</dbReference>
<evidence type="ECO:0000256" key="6">
    <source>
        <dbReference type="ARBA" id="ARBA00023211"/>
    </source>
</evidence>
<evidence type="ECO:0000259" key="11">
    <source>
        <dbReference type="PROSITE" id="PS00125"/>
    </source>
</evidence>
<dbReference type="GO" id="GO:0046872">
    <property type="term" value="F:metal ion binding"/>
    <property type="evidence" value="ECO:0007669"/>
    <property type="project" value="UniProtKB-KW"/>
</dbReference>
<evidence type="ECO:0000256" key="9">
    <source>
        <dbReference type="RuleBase" id="RU004273"/>
    </source>
</evidence>
<comment type="caution">
    <text evidence="12">The sequence shown here is derived from an EMBL/GenBank/DDBJ whole genome shotgun (WGS) entry which is preliminary data.</text>
</comment>
<dbReference type="SMART" id="SM00156">
    <property type="entry name" value="PP2Ac"/>
    <property type="match status" value="1"/>
</dbReference>
<evidence type="ECO:0000256" key="8">
    <source>
        <dbReference type="ARBA" id="ARBA00048336"/>
    </source>
</evidence>
<dbReference type="CDD" id="cd07414">
    <property type="entry name" value="MPP_PP1_PPKL"/>
    <property type="match status" value="1"/>
</dbReference>
<comment type="similarity">
    <text evidence="2">Belongs to the PPP phosphatase family. PP-1 subfamily.</text>
</comment>
<dbReference type="EC" id="3.1.3.16" evidence="9"/>
<dbReference type="Gene3D" id="3.60.21.10">
    <property type="match status" value="1"/>
</dbReference>
<dbReference type="EMBL" id="JACBKZ010000001">
    <property type="protein sequence ID" value="KAF5959392.1"/>
    <property type="molecule type" value="Genomic_DNA"/>
</dbReference>
<evidence type="ECO:0000256" key="3">
    <source>
        <dbReference type="ARBA" id="ARBA00022723"/>
    </source>
</evidence>
<dbReference type="SUPFAM" id="SSF56300">
    <property type="entry name" value="Metallo-dependent phosphatases"/>
    <property type="match status" value="1"/>
</dbReference>
<dbReference type="Proteomes" id="UP000593564">
    <property type="component" value="Unassembled WGS sequence"/>
</dbReference>
<feature type="compositionally biased region" description="Basic residues" evidence="10">
    <location>
        <begin position="415"/>
        <end position="425"/>
    </location>
</feature>